<gene>
    <name evidence="3" type="ORF">BOX15_Mlig008981g3</name>
</gene>
<dbReference type="AlphaFoldDB" id="A0A267GM77"/>
<feature type="compositionally biased region" description="Gly residues" evidence="1">
    <location>
        <begin position="41"/>
        <end position="51"/>
    </location>
</feature>
<keyword evidence="2" id="KW-1133">Transmembrane helix</keyword>
<protein>
    <submittedName>
        <fullName evidence="3">Uncharacterized protein</fullName>
    </submittedName>
</protein>
<accession>A0A267GM77</accession>
<keyword evidence="2" id="KW-0472">Membrane</keyword>
<dbReference type="Proteomes" id="UP000215902">
    <property type="component" value="Unassembled WGS sequence"/>
</dbReference>
<evidence type="ECO:0000313" key="4">
    <source>
        <dbReference type="Proteomes" id="UP000215902"/>
    </source>
</evidence>
<organism evidence="3 4">
    <name type="scientific">Macrostomum lignano</name>
    <dbReference type="NCBI Taxonomy" id="282301"/>
    <lineage>
        <taxon>Eukaryota</taxon>
        <taxon>Metazoa</taxon>
        <taxon>Spiralia</taxon>
        <taxon>Lophotrochozoa</taxon>
        <taxon>Platyhelminthes</taxon>
        <taxon>Rhabditophora</taxon>
        <taxon>Macrostomorpha</taxon>
        <taxon>Macrostomida</taxon>
        <taxon>Macrostomidae</taxon>
        <taxon>Macrostomum</taxon>
    </lineage>
</organism>
<feature type="region of interest" description="Disordered" evidence="1">
    <location>
        <begin position="22"/>
        <end position="56"/>
    </location>
</feature>
<evidence type="ECO:0000256" key="1">
    <source>
        <dbReference type="SAM" id="MobiDB-lite"/>
    </source>
</evidence>
<feature type="compositionally biased region" description="Low complexity" evidence="1">
    <location>
        <begin position="29"/>
        <end position="40"/>
    </location>
</feature>
<keyword evidence="4" id="KW-1185">Reference proteome</keyword>
<reference evidence="3 4" key="1">
    <citation type="submission" date="2017-06" db="EMBL/GenBank/DDBJ databases">
        <title>A platform for efficient transgenesis in Macrostomum lignano, a flatworm model organism for stem cell research.</title>
        <authorList>
            <person name="Berezikov E."/>
        </authorList>
    </citation>
    <scope>NUCLEOTIDE SEQUENCE [LARGE SCALE GENOMIC DNA]</scope>
    <source>
        <strain evidence="3">DV1</strain>
        <tissue evidence="3">Whole organism</tissue>
    </source>
</reference>
<dbReference type="EMBL" id="NIVC01000248">
    <property type="protein sequence ID" value="PAA87110.1"/>
    <property type="molecule type" value="Genomic_DNA"/>
</dbReference>
<name>A0A267GM77_9PLAT</name>
<proteinExistence type="predicted"/>
<evidence type="ECO:0000256" key="2">
    <source>
        <dbReference type="SAM" id="Phobius"/>
    </source>
</evidence>
<sequence>MSVLRRSYSSINLYRLNSATNSLRLEQPAQSSRRQSSAGDSGAGGGAGSGNGDNRTGGSVATGALVLLALAGVTLSSFSAGQLMQSCRSGAGKNDRW</sequence>
<feature type="transmembrane region" description="Helical" evidence="2">
    <location>
        <begin position="60"/>
        <end position="80"/>
    </location>
</feature>
<comment type="caution">
    <text evidence="3">The sequence shown here is derived from an EMBL/GenBank/DDBJ whole genome shotgun (WGS) entry which is preliminary data.</text>
</comment>
<keyword evidence="2" id="KW-0812">Transmembrane</keyword>
<evidence type="ECO:0000313" key="3">
    <source>
        <dbReference type="EMBL" id="PAA87110.1"/>
    </source>
</evidence>